<feature type="domain" description="Ketoreductase" evidence="4">
    <location>
        <begin position="6"/>
        <end position="201"/>
    </location>
</feature>
<dbReference type="InterPro" id="IPR020904">
    <property type="entry name" value="Sc_DH/Rdtase_CS"/>
</dbReference>
<keyword evidence="2" id="KW-0560">Oxidoreductase</keyword>
<evidence type="ECO:0000259" key="4">
    <source>
        <dbReference type="SMART" id="SM00822"/>
    </source>
</evidence>
<evidence type="ECO:0000313" key="5">
    <source>
        <dbReference type="EMBL" id="BCS95746.1"/>
    </source>
</evidence>
<accession>A0ABM7PFA6</accession>
<protein>
    <submittedName>
        <fullName evidence="5">Short-chain dehydrogenase</fullName>
    </submittedName>
</protein>
<evidence type="ECO:0000256" key="1">
    <source>
        <dbReference type="ARBA" id="ARBA00006484"/>
    </source>
</evidence>
<sequence length="273" mass="29177">MKLKEQVALVTGGGTGIGKSVVEMLVREGAKVVINGVDVVRSDANQYENKNIGGFAAAKKLSEKLNADGHETKAFEADVTDPEQVQSMVAWTVETFNRLDILVHSAGIIFQRFAVETSDDEWDSLMAVNLKGTFLVNRAVISPMQDQQYGRIINVSSMAGKNTYAGMSAYSASKWGVIGFTGCLSKELAHDNITVNAVCPGIVGTQMWSPLSETLSILGMGETPEEAYENYVTTVIPQGVPQTPEDIADGVLYLITAPHVTGIALSIDGGVSM</sequence>
<evidence type="ECO:0000256" key="3">
    <source>
        <dbReference type="RuleBase" id="RU000363"/>
    </source>
</evidence>
<name>A0ABM7PFA6_9BACT</name>
<dbReference type="EMBL" id="AP024488">
    <property type="protein sequence ID" value="BCS95746.1"/>
    <property type="molecule type" value="Genomic_DNA"/>
</dbReference>
<dbReference type="Proteomes" id="UP001320148">
    <property type="component" value="Chromosome"/>
</dbReference>
<reference evidence="5 6" key="1">
    <citation type="submission" date="2021-02" db="EMBL/GenBank/DDBJ databases">
        <title>Complete genome of Desulfoluna sp. strain ASN36.</title>
        <authorList>
            <person name="Takahashi A."/>
            <person name="Kojima H."/>
            <person name="Fukui M."/>
        </authorList>
    </citation>
    <scope>NUCLEOTIDE SEQUENCE [LARGE SCALE GENOMIC DNA]</scope>
    <source>
        <strain evidence="5 6">ASN36</strain>
    </source>
</reference>
<dbReference type="InterPro" id="IPR057326">
    <property type="entry name" value="KR_dom"/>
</dbReference>
<dbReference type="PRINTS" id="PR00081">
    <property type="entry name" value="GDHRDH"/>
</dbReference>
<dbReference type="Pfam" id="PF00106">
    <property type="entry name" value="adh_short"/>
    <property type="match status" value="1"/>
</dbReference>
<comment type="similarity">
    <text evidence="1 3">Belongs to the short-chain dehydrogenases/reductases (SDR) family.</text>
</comment>
<dbReference type="PANTHER" id="PTHR42760:SF133">
    <property type="entry name" value="3-OXOACYL-[ACYL-CARRIER-PROTEIN] REDUCTASE"/>
    <property type="match status" value="1"/>
</dbReference>
<dbReference type="PANTHER" id="PTHR42760">
    <property type="entry name" value="SHORT-CHAIN DEHYDROGENASES/REDUCTASES FAMILY MEMBER"/>
    <property type="match status" value="1"/>
</dbReference>
<dbReference type="InterPro" id="IPR002347">
    <property type="entry name" value="SDR_fam"/>
</dbReference>
<organism evidence="5 6">
    <name type="scientific">Desulfoluna limicola</name>
    <dbReference type="NCBI Taxonomy" id="2810562"/>
    <lineage>
        <taxon>Bacteria</taxon>
        <taxon>Pseudomonadati</taxon>
        <taxon>Thermodesulfobacteriota</taxon>
        <taxon>Desulfobacteria</taxon>
        <taxon>Desulfobacterales</taxon>
        <taxon>Desulfolunaceae</taxon>
        <taxon>Desulfoluna</taxon>
    </lineage>
</organism>
<gene>
    <name evidence="5" type="ORF">DSLASN_13780</name>
</gene>
<dbReference type="InterPro" id="IPR036291">
    <property type="entry name" value="NAD(P)-bd_dom_sf"/>
</dbReference>
<proteinExistence type="inferred from homology"/>
<dbReference type="PROSITE" id="PS00061">
    <property type="entry name" value="ADH_SHORT"/>
    <property type="match status" value="1"/>
</dbReference>
<dbReference type="RefSeq" id="WP_236892069.1">
    <property type="nucleotide sequence ID" value="NZ_AP024488.1"/>
</dbReference>
<dbReference type="SUPFAM" id="SSF51735">
    <property type="entry name" value="NAD(P)-binding Rossmann-fold domains"/>
    <property type="match status" value="1"/>
</dbReference>
<keyword evidence="6" id="KW-1185">Reference proteome</keyword>
<evidence type="ECO:0000313" key="6">
    <source>
        <dbReference type="Proteomes" id="UP001320148"/>
    </source>
</evidence>
<dbReference type="SMART" id="SM00822">
    <property type="entry name" value="PKS_KR"/>
    <property type="match status" value="1"/>
</dbReference>
<dbReference type="PRINTS" id="PR00080">
    <property type="entry name" value="SDRFAMILY"/>
</dbReference>
<dbReference type="CDD" id="cd05233">
    <property type="entry name" value="SDR_c"/>
    <property type="match status" value="1"/>
</dbReference>
<evidence type="ECO:0000256" key="2">
    <source>
        <dbReference type="ARBA" id="ARBA00023002"/>
    </source>
</evidence>
<dbReference type="Gene3D" id="3.40.50.720">
    <property type="entry name" value="NAD(P)-binding Rossmann-like Domain"/>
    <property type="match status" value="1"/>
</dbReference>